<keyword evidence="11" id="KW-0007">Acetylation</keyword>
<keyword evidence="8" id="KW-0999">Mitochondrion inner membrane</keyword>
<evidence type="ECO:0000256" key="5">
    <source>
        <dbReference type="ARBA" id="ARBA00022553"/>
    </source>
</evidence>
<evidence type="ECO:0000256" key="2">
    <source>
        <dbReference type="ARBA" id="ARBA00006375"/>
    </source>
</evidence>
<feature type="transmembrane region" description="Helical" evidence="17">
    <location>
        <begin position="238"/>
        <end position="259"/>
    </location>
</feature>
<feature type="repeat" description="Solcar" evidence="15">
    <location>
        <begin position="29"/>
        <end position="121"/>
    </location>
</feature>
<dbReference type="Gene3D" id="1.50.40.10">
    <property type="entry name" value="Mitochondrial carrier domain"/>
    <property type="match status" value="1"/>
</dbReference>
<dbReference type="GO" id="GO:0140021">
    <property type="term" value="P:mitochondrial ADP transmembrane transport"/>
    <property type="evidence" value="ECO:0007669"/>
    <property type="project" value="InterPro"/>
</dbReference>
<keyword evidence="6 15" id="KW-0812">Transmembrane</keyword>
<comment type="catalytic activity">
    <reaction evidence="14">
        <text>ADP(in) + ATP(out) = ADP(out) + ATP(in)</text>
        <dbReference type="Rhea" id="RHEA:34999"/>
        <dbReference type="ChEBI" id="CHEBI:30616"/>
        <dbReference type="ChEBI" id="CHEBI:456216"/>
    </reaction>
</comment>
<keyword evidence="9" id="KW-0702">S-nitrosylation</keyword>
<evidence type="ECO:0000256" key="15">
    <source>
        <dbReference type="PROSITE-ProRule" id="PRU00282"/>
    </source>
</evidence>
<dbReference type="GO" id="GO:0005471">
    <property type="term" value="F:ATP:ADP antiporter activity"/>
    <property type="evidence" value="ECO:0007669"/>
    <property type="project" value="UniProtKB-UniRule"/>
</dbReference>
<dbReference type="InterPro" id="IPR002113">
    <property type="entry name" value="ADT_euk_type"/>
</dbReference>
<keyword evidence="5" id="KW-0597">Phosphoprotein</keyword>
<keyword evidence="7" id="KW-0677">Repeat</keyword>
<feature type="transmembrane region" description="Helical" evidence="17">
    <location>
        <begin position="135"/>
        <end position="155"/>
    </location>
</feature>
<evidence type="ECO:0000256" key="1">
    <source>
        <dbReference type="ARBA" id="ARBA00004448"/>
    </source>
</evidence>
<dbReference type="InterPro" id="IPR002067">
    <property type="entry name" value="MCP"/>
</dbReference>
<feature type="repeat" description="Solcar" evidence="15">
    <location>
        <begin position="134"/>
        <end position="224"/>
    </location>
</feature>
<organism evidence="18 19">
    <name type="scientific">Globodera rostochiensis</name>
    <name type="common">Golden nematode worm</name>
    <name type="synonym">Heterodera rostochiensis</name>
    <dbReference type="NCBI Taxonomy" id="31243"/>
    <lineage>
        <taxon>Eukaryota</taxon>
        <taxon>Metazoa</taxon>
        <taxon>Ecdysozoa</taxon>
        <taxon>Nematoda</taxon>
        <taxon>Chromadorea</taxon>
        <taxon>Rhabditida</taxon>
        <taxon>Tylenchina</taxon>
        <taxon>Tylenchomorpha</taxon>
        <taxon>Tylenchoidea</taxon>
        <taxon>Heteroderidae</taxon>
        <taxon>Heteroderinae</taxon>
        <taxon>Globodera</taxon>
    </lineage>
</organism>
<comment type="caution">
    <text evidence="17">Lacks conserved residue(s) required for the propagation of feature annotation.</text>
</comment>
<dbReference type="PRINTS" id="PR00926">
    <property type="entry name" value="MITOCARRIER"/>
</dbReference>
<name>A0A914GYM1_GLORO</name>
<evidence type="ECO:0000256" key="17">
    <source>
        <dbReference type="RuleBase" id="RU368008"/>
    </source>
</evidence>
<comment type="subunit">
    <text evidence="17">Monomer.</text>
</comment>
<sequence>MCHLHRPLDVPSSSAAAASSLPSSSVLLRRFGRDFAAGAVAACVAKTVIAPVERVKLILQLQTSQHTIAVASRYAGMVDCFVRLPREQGFRSFWRGNLSNVARAASQESLGMAFKELFRRWCVVESDSTDHYRRFLAGNLLAGGLAGSATFFVIYPLDFSRTRLAVDMGKDASTREFKGLVDCFVKIAKHDGPLGLYRGFLPSLNYIFLYRSAYYGLFDSFKVFVAEEDENGVSNLSFLAAFCIGQCSAFVAAVISYPLDTVRRRLMMQSGKAVRDYANAWDCIGKIYRHEGGRAFFSGFFVNAIRGVGAALVLAFYNDITKLF</sequence>
<dbReference type="Pfam" id="PF00153">
    <property type="entry name" value="Mito_carr"/>
    <property type="match status" value="3"/>
</dbReference>
<evidence type="ECO:0000256" key="9">
    <source>
        <dbReference type="ARBA" id="ARBA00022799"/>
    </source>
</evidence>
<evidence type="ECO:0000313" key="19">
    <source>
        <dbReference type="WBParaSite" id="Gr19_v10_g12539.t1"/>
    </source>
</evidence>
<dbReference type="PROSITE" id="PS50920">
    <property type="entry name" value="SOLCAR"/>
    <property type="match status" value="3"/>
</dbReference>
<keyword evidence="18" id="KW-1185">Reference proteome</keyword>
<dbReference type="InterPro" id="IPR023395">
    <property type="entry name" value="MCP_dom_sf"/>
</dbReference>
<dbReference type="GO" id="GO:1990544">
    <property type="term" value="P:mitochondrial ATP transmembrane transport"/>
    <property type="evidence" value="ECO:0007669"/>
    <property type="project" value="InterPro"/>
</dbReference>
<dbReference type="PANTHER" id="PTHR45635:SF32">
    <property type="entry name" value="ADP_ATP TRANSLOCASE 1"/>
    <property type="match status" value="1"/>
</dbReference>
<dbReference type="AlphaFoldDB" id="A0A914GYM1"/>
<proteinExistence type="inferred from homology"/>
<reference evidence="19" key="1">
    <citation type="submission" date="2022-11" db="UniProtKB">
        <authorList>
            <consortium name="WormBaseParasite"/>
        </authorList>
    </citation>
    <scope>IDENTIFICATION</scope>
</reference>
<evidence type="ECO:0000256" key="3">
    <source>
        <dbReference type="ARBA" id="ARBA00022448"/>
    </source>
</evidence>
<evidence type="ECO:0000256" key="7">
    <source>
        <dbReference type="ARBA" id="ARBA00022737"/>
    </source>
</evidence>
<dbReference type="GO" id="GO:1901029">
    <property type="term" value="P:negative regulation of mitochondrial outer membrane permeabilization involved in apoptotic signaling pathway"/>
    <property type="evidence" value="ECO:0007669"/>
    <property type="project" value="TreeGrafter"/>
</dbReference>
<keyword evidence="10 17" id="KW-1133">Transmembrane helix</keyword>
<evidence type="ECO:0000256" key="13">
    <source>
        <dbReference type="ARBA" id="ARBA00023136"/>
    </source>
</evidence>
<dbReference type="PANTHER" id="PTHR45635">
    <property type="entry name" value="ADP,ATP CARRIER PROTEIN 1-RELATED-RELATED"/>
    <property type="match status" value="1"/>
</dbReference>
<evidence type="ECO:0000256" key="14">
    <source>
        <dbReference type="ARBA" id="ARBA00024537"/>
    </source>
</evidence>
<dbReference type="SUPFAM" id="SSF103506">
    <property type="entry name" value="Mitochondrial carrier"/>
    <property type="match status" value="1"/>
</dbReference>
<evidence type="ECO:0000256" key="6">
    <source>
        <dbReference type="ARBA" id="ARBA00022692"/>
    </source>
</evidence>
<feature type="transmembrane region" description="Helical" evidence="17">
    <location>
        <begin position="295"/>
        <end position="317"/>
    </location>
</feature>
<evidence type="ECO:0000256" key="12">
    <source>
        <dbReference type="ARBA" id="ARBA00023128"/>
    </source>
</evidence>
<dbReference type="WBParaSite" id="Gr19_v10_g12539.t1">
    <property type="protein sequence ID" value="Gr19_v10_g12539.t1"/>
    <property type="gene ID" value="Gr19_v10_g12539"/>
</dbReference>
<dbReference type="Proteomes" id="UP000887572">
    <property type="component" value="Unplaced"/>
</dbReference>
<protein>
    <recommendedName>
        <fullName evidence="17">ADP/ATP translocase</fullName>
    </recommendedName>
    <alternativeName>
        <fullName evidence="17">ADP,ATP carrier protein</fullName>
    </alternativeName>
</protein>
<evidence type="ECO:0000256" key="10">
    <source>
        <dbReference type="ARBA" id="ARBA00022989"/>
    </source>
</evidence>
<feature type="repeat" description="Solcar" evidence="15">
    <location>
        <begin position="236"/>
        <end position="323"/>
    </location>
</feature>
<keyword evidence="13 15" id="KW-0472">Membrane</keyword>
<keyword evidence="12" id="KW-0496">Mitochondrion</keyword>
<evidence type="ECO:0000256" key="8">
    <source>
        <dbReference type="ARBA" id="ARBA00022792"/>
    </source>
</evidence>
<dbReference type="GO" id="GO:0005743">
    <property type="term" value="C:mitochondrial inner membrane"/>
    <property type="evidence" value="ECO:0007669"/>
    <property type="project" value="UniProtKB-SubCell"/>
</dbReference>
<keyword evidence="4" id="KW-0488">Methylation</keyword>
<evidence type="ECO:0000313" key="18">
    <source>
        <dbReference type="Proteomes" id="UP000887572"/>
    </source>
</evidence>
<accession>A0A914GYM1</accession>
<comment type="subcellular location">
    <subcellularLocation>
        <location evidence="17">Membrane</location>
        <topology evidence="17">Multi-pass membrane protein</topology>
    </subcellularLocation>
    <subcellularLocation>
        <location evidence="1">Mitochondrion inner membrane</location>
        <topology evidence="1">Multi-pass membrane protein</topology>
    </subcellularLocation>
</comment>
<keyword evidence="3 16" id="KW-0813">Transport</keyword>
<dbReference type="PRINTS" id="PR00927">
    <property type="entry name" value="ADPTRNSLCASE"/>
</dbReference>
<evidence type="ECO:0000256" key="4">
    <source>
        <dbReference type="ARBA" id="ARBA00022481"/>
    </source>
</evidence>
<evidence type="ECO:0000256" key="11">
    <source>
        <dbReference type="ARBA" id="ARBA00022990"/>
    </source>
</evidence>
<comment type="function">
    <text evidence="17">Catalyzes the exchange of ADP and ATP across the membrane.</text>
</comment>
<evidence type="ECO:0000256" key="16">
    <source>
        <dbReference type="RuleBase" id="RU000488"/>
    </source>
</evidence>
<comment type="similarity">
    <text evidence="2 16">Belongs to the mitochondrial carrier (TC 2.A.29) family.</text>
</comment>
<dbReference type="InterPro" id="IPR018108">
    <property type="entry name" value="MCP_transmembrane"/>
</dbReference>